<accession>A0A183T0E3</accession>
<evidence type="ECO:0000313" key="1">
    <source>
        <dbReference type="EMBL" id="VDL96326.1"/>
    </source>
</evidence>
<evidence type="ECO:0000313" key="3">
    <source>
        <dbReference type="WBParaSite" id="SSLN_0001030701-mRNA-1"/>
    </source>
</evidence>
<organism evidence="3">
    <name type="scientific">Schistocephalus solidus</name>
    <name type="common">Tapeworm</name>
    <dbReference type="NCBI Taxonomy" id="70667"/>
    <lineage>
        <taxon>Eukaryota</taxon>
        <taxon>Metazoa</taxon>
        <taxon>Spiralia</taxon>
        <taxon>Lophotrochozoa</taxon>
        <taxon>Platyhelminthes</taxon>
        <taxon>Cestoda</taxon>
        <taxon>Eucestoda</taxon>
        <taxon>Diphyllobothriidea</taxon>
        <taxon>Diphyllobothriidae</taxon>
        <taxon>Schistocephalus</taxon>
    </lineage>
</organism>
<dbReference type="WBParaSite" id="SSLN_0001030701-mRNA-1">
    <property type="protein sequence ID" value="SSLN_0001030701-mRNA-1"/>
    <property type="gene ID" value="SSLN_0001030701"/>
</dbReference>
<gene>
    <name evidence="1" type="ORF">SSLN_LOCUS9941</name>
</gene>
<dbReference type="Proteomes" id="UP000275846">
    <property type="component" value="Unassembled WGS sequence"/>
</dbReference>
<dbReference type="AlphaFoldDB" id="A0A183T0E3"/>
<sequence>MCMCGHNEDKIGREVLSLGRSVAGTGGRTHERTVGSVDGRARCGGIPVDIAFVDMHVPEQAPAMNDGLHASEGSTGFIELVDDLIVDCGAAGEVAAQVCEGIHRFQLSAILIDLSCMVGGIGRSLMHNHYLLRVDAQYEVVPSGSKEVHAPLHVLFCRCIDVQSTGGGTGAGGMHCVSLHLGVPPHLPSARPPSTPGPRAVDQEAKAIWSCGRPGGEVLGLPYSVPNLRLRPPEVPNPSLHSNDRHERLDSLLKLALRVAADTMKCVDHLLQAHFLIRVTLTYESDCSATESDVRCYLQKTRQDDHAKLSQANVAPRICMLRLRRSI</sequence>
<evidence type="ECO:0000313" key="2">
    <source>
        <dbReference type="Proteomes" id="UP000275846"/>
    </source>
</evidence>
<dbReference type="EMBL" id="UYSU01035556">
    <property type="protein sequence ID" value="VDL96326.1"/>
    <property type="molecule type" value="Genomic_DNA"/>
</dbReference>
<reference evidence="3" key="1">
    <citation type="submission" date="2016-06" db="UniProtKB">
        <authorList>
            <consortium name="WormBaseParasite"/>
        </authorList>
    </citation>
    <scope>IDENTIFICATION</scope>
</reference>
<reference evidence="1 2" key="2">
    <citation type="submission" date="2018-11" db="EMBL/GenBank/DDBJ databases">
        <authorList>
            <consortium name="Pathogen Informatics"/>
        </authorList>
    </citation>
    <scope>NUCLEOTIDE SEQUENCE [LARGE SCALE GENOMIC DNA]</scope>
    <source>
        <strain evidence="1 2">NST_G2</strain>
    </source>
</reference>
<proteinExistence type="predicted"/>
<protein>
    <submittedName>
        <fullName evidence="1 3">Uncharacterized protein</fullName>
    </submittedName>
</protein>
<name>A0A183T0E3_SCHSO</name>
<keyword evidence="2" id="KW-1185">Reference proteome</keyword>